<protein>
    <submittedName>
        <fullName evidence="3">Uncharacterized protein</fullName>
    </submittedName>
</protein>
<reference evidence="2" key="2">
    <citation type="journal article" date="2014" name="Int. J. Syst. Evol. Microbiol.">
        <title>Complete genome of a new Firmicutes species belonging to the dominant human colonic microbiota ('Ruminococcus bicirculans') reveals two chromosomes and a selective capacity to utilize plant glucans.</title>
        <authorList>
            <consortium name="NISC Comparative Sequencing Program"/>
            <person name="Wegmann U."/>
            <person name="Louis P."/>
            <person name="Goesmann A."/>
            <person name="Henrissat B."/>
            <person name="Duncan S.H."/>
            <person name="Flint H.J."/>
        </authorList>
    </citation>
    <scope>NUCLEOTIDE SEQUENCE</scope>
    <source>
        <strain evidence="2">CCM 7403</strain>
    </source>
</reference>
<evidence type="ECO:0000256" key="1">
    <source>
        <dbReference type="SAM" id="Phobius"/>
    </source>
</evidence>
<organism evidence="3 4">
    <name type="scientific">Nocardioides daphniae</name>
    <dbReference type="NCBI Taxonomy" id="402297"/>
    <lineage>
        <taxon>Bacteria</taxon>
        <taxon>Bacillati</taxon>
        <taxon>Actinomycetota</taxon>
        <taxon>Actinomycetes</taxon>
        <taxon>Propionibacteriales</taxon>
        <taxon>Nocardioidaceae</taxon>
        <taxon>Nocardioides</taxon>
    </lineage>
</organism>
<evidence type="ECO:0000313" key="5">
    <source>
        <dbReference type="Proteomes" id="UP000630594"/>
    </source>
</evidence>
<sequence length="63" mass="6311">MAKSFGIALGVLMLISGAVWTFQGLGWIGGSAMSGVEIWATIGPIVAGLGLALVIVAVKGQPK</sequence>
<reference evidence="2" key="5">
    <citation type="submission" date="2024-05" db="EMBL/GenBank/DDBJ databases">
        <authorList>
            <person name="Sun Q."/>
            <person name="Sedlacek I."/>
        </authorList>
    </citation>
    <scope>NUCLEOTIDE SEQUENCE</scope>
    <source>
        <strain evidence="2">CCM 7403</strain>
    </source>
</reference>
<reference evidence="3 4" key="1">
    <citation type="journal article" date="2008" name="Int. J. Syst. Evol. Microbiol.">
        <title>Nocardioides daphniae sp. nov., isolated from Daphnia cucullata (Crustacea: Cladocera).</title>
        <authorList>
            <person name="Toth E.M."/>
            <person name="Keki Z."/>
            <person name="Homonnay Z.G."/>
            <person name="Borsodi A.K."/>
            <person name="Marialigeti K."/>
            <person name="Schumann P."/>
        </authorList>
    </citation>
    <scope>NUCLEOTIDE SEQUENCE [LARGE SCALE GENOMIC DNA]</scope>
    <source>
        <strain evidence="3 4">JCM 16608</strain>
    </source>
</reference>
<feature type="transmembrane region" description="Helical" evidence="1">
    <location>
        <begin position="7"/>
        <end position="26"/>
    </location>
</feature>
<evidence type="ECO:0000313" key="3">
    <source>
        <dbReference type="EMBL" id="QCC76316.1"/>
    </source>
</evidence>
<dbReference type="EMBL" id="CP038462">
    <property type="protein sequence ID" value="QCC76316.1"/>
    <property type="molecule type" value="Genomic_DNA"/>
</dbReference>
<evidence type="ECO:0000313" key="2">
    <source>
        <dbReference type="EMBL" id="GGD07984.1"/>
    </source>
</evidence>
<dbReference type="OrthoDB" id="4640879at2"/>
<name>A0A4P7U8I3_9ACTN</name>
<feature type="transmembrane region" description="Helical" evidence="1">
    <location>
        <begin position="38"/>
        <end position="58"/>
    </location>
</feature>
<keyword evidence="5" id="KW-1185">Reference proteome</keyword>
<keyword evidence="1" id="KW-0472">Membrane</keyword>
<dbReference type="RefSeq" id="WP_135831365.1">
    <property type="nucleotide sequence ID" value="NZ_BMCK01000001.1"/>
</dbReference>
<reference evidence="3" key="4">
    <citation type="submission" date="2019-03" db="EMBL/GenBank/DDBJ databases">
        <authorList>
            <person name="Huang Y."/>
        </authorList>
    </citation>
    <scope>NUCLEOTIDE SEQUENCE</scope>
    <source>
        <strain evidence="3">JCM 16608</strain>
    </source>
</reference>
<dbReference type="AlphaFoldDB" id="A0A4P7U8I3"/>
<keyword evidence="1" id="KW-0812">Transmembrane</keyword>
<gene>
    <name evidence="3" type="ORF">E2C04_02215</name>
    <name evidence="2" type="ORF">GCM10007231_03430</name>
</gene>
<dbReference type="EMBL" id="BMCK01000001">
    <property type="protein sequence ID" value="GGD07984.1"/>
    <property type="molecule type" value="Genomic_DNA"/>
</dbReference>
<reference evidence="5" key="3">
    <citation type="journal article" date="2019" name="Int. J. Syst. Evol. Microbiol.">
        <title>The Global Catalogue of Microorganisms (GCM) 10K type strain sequencing project: providing services to taxonomists for standard genome sequencing and annotation.</title>
        <authorList>
            <consortium name="The Broad Institute Genomics Platform"/>
            <consortium name="The Broad Institute Genome Sequencing Center for Infectious Disease"/>
            <person name="Wu L."/>
            <person name="Ma J."/>
        </authorList>
    </citation>
    <scope>NUCLEOTIDE SEQUENCE [LARGE SCALE GENOMIC DNA]</scope>
    <source>
        <strain evidence="5">CCM 7403</strain>
    </source>
</reference>
<evidence type="ECO:0000313" key="4">
    <source>
        <dbReference type="Proteomes" id="UP000297025"/>
    </source>
</evidence>
<dbReference type="KEGG" id="ndp:E2C04_02215"/>
<keyword evidence="1" id="KW-1133">Transmembrane helix</keyword>
<accession>A0A4P7U8I3</accession>
<proteinExistence type="predicted"/>
<dbReference type="Proteomes" id="UP000630594">
    <property type="component" value="Unassembled WGS sequence"/>
</dbReference>
<dbReference type="Proteomes" id="UP000297025">
    <property type="component" value="Chromosome"/>
</dbReference>